<sequence length="215" mass="22711">MTFTPWDVLDWRRQVADIYRSVREAPSPAVGHARWVSARATLLLEHPASPVPAEARTSWAGPVVAEYDPALRFVVLVDREVEPARREVPTGTDGVVGMDRVGRVELGDLGGLDLWWLSGYGGGLFLPVKDPAEGSYGGGRYLLDTIKGADLGGGAGRGDGPSHGGLERAGAELVVDLNFAYQPSCAYDPAWACPLAGPGNTLAAGVEAGERYVAV</sequence>
<dbReference type="PANTHER" id="PTHR41913:SF1">
    <property type="entry name" value="DUF1684 DOMAIN-CONTAINING PROTEIN"/>
    <property type="match status" value="1"/>
</dbReference>
<dbReference type="InterPro" id="IPR012467">
    <property type="entry name" value="DUF1684"/>
</dbReference>
<protein>
    <submittedName>
        <fullName evidence="1">DUF1684 domain-containing protein</fullName>
    </submittedName>
</protein>
<dbReference type="EMBL" id="JAGEMK010000006">
    <property type="protein sequence ID" value="MBO1752596.1"/>
    <property type="molecule type" value="Genomic_DNA"/>
</dbReference>
<keyword evidence="2" id="KW-1185">Reference proteome</keyword>
<reference evidence="1" key="1">
    <citation type="submission" date="2021-03" db="EMBL/GenBank/DDBJ databases">
        <title>Actinotalea soli sp. nov., isolated from soil.</title>
        <authorList>
            <person name="Ping W."/>
            <person name="Zhang J."/>
        </authorList>
    </citation>
    <scope>NUCLEOTIDE SEQUENCE</scope>
    <source>
        <strain evidence="1">BY-33</strain>
    </source>
</reference>
<comment type="caution">
    <text evidence="1">The sequence shown here is derived from an EMBL/GenBank/DDBJ whole genome shotgun (WGS) entry which is preliminary data.</text>
</comment>
<proteinExistence type="predicted"/>
<evidence type="ECO:0000313" key="1">
    <source>
        <dbReference type="EMBL" id="MBO1752596.1"/>
    </source>
</evidence>
<dbReference type="AlphaFoldDB" id="A0A939LQJ3"/>
<evidence type="ECO:0000313" key="2">
    <source>
        <dbReference type="Proteomes" id="UP000664209"/>
    </source>
</evidence>
<accession>A0A939LQJ3</accession>
<dbReference type="Pfam" id="PF07920">
    <property type="entry name" value="DUF1684"/>
    <property type="match status" value="1"/>
</dbReference>
<name>A0A939LQJ3_9CELL</name>
<organism evidence="1 2">
    <name type="scientific">Actinotalea soli</name>
    <dbReference type="NCBI Taxonomy" id="2819234"/>
    <lineage>
        <taxon>Bacteria</taxon>
        <taxon>Bacillati</taxon>
        <taxon>Actinomycetota</taxon>
        <taxon>Actinomycetes</taxon>
        <taxon>Micrococcales</taxon>
        <taxon>Cellulomonadaceae</taxon>
        <taxon>Actinotalea</taxon>
    </lineage>
</organism>
<dbReference type="PANTHER" id="PTHR41913">
    <property type="entry name" value="DUF1684 DOMAIN-CONTAINING PROTEIN"/>
    <property type="match status" value="1"/>
</dbReference>
<dbReference type="RefSeq" id="WP_208056273.1">
    <property type="nucleotide sequence ID" value="NZ_JAGEMK010000006.1"/>
</dbReference>
<dbReference type="Proteomes" id="UP000664209">
    <property type="component" value="Unassembled WGS sequence"/>
</dbReference>
<gene>
    <name evidence="1" type="ORF">J4G33_12355</name>
</gene>